<keyword evidence="4" id="KW-1185">Reference proteome</keyword>
<organism evidence="3 4">
    <name type="scientific">Rickenella mellea</name>
    <dbReference type="NCBI Taxonomy" id="50990"/>
    <lineage>
        <taxon>Eukaryota</taxon>
        <taxon>Fungi</taxon>
        <taxon>Dikarya</taxon>
        <taxon>Basidiomycota</taxon>
        <taxon>Agaricomycotina</taxon>
        <taxon>Agaricomycetes</taxon>
        <taxon>Hymenochaetales</taxon>
        <taxon>Rickenellaceae</taxon>
        <taxon>Rickenella</taxon>
    </lineage>
</organism>
<dbReference type="SUPFAM" id="SSF69848">
    <property type="entry name" value="LCCL domain"/>
    <property type="match status" value="1"/>
</dbReference>
<name>A0A4Y7QLR5_9AGAM</name>
<dbReference type="PANTHER" id="PTHR31331">
    <property type="entry name" value="LCCL DOMAIN PROTEIN (AFU_ORTHOLOGUE AFUA_5G08630)"/>
    <property type="match status" value="1"/>
</dbReference>
<dbReference type="AlphaFoldDB" id="A0A4Y7QLR5"/>
<feature type="transmembrane region" description="Helical" evidence="1">
    <location>
        <begin position="566"/>
        <end position="585"/>
    </location>
</feature>
<protein>
    <submittedName>
        <fullName evidence="3">LCCL domain-containing protein</fullName>
    </submittedName>
</protein>
<dbReference type="STRING" id="50990.A0A4Y7QLR5"/>
<sequence length="725" mass="80032">MAAPADMTTLDISGEYVMNKAQSDPHDEILRLQGISWLTRNVIKLATITLYVKHYKDAEGIEHIDVQSVGTGGFKGNKEERTFDWQPREVSDPLFGPVVGKSRRTKIEAVDKEWLKEGWTQDTIEHDAVESYVESDTPKSGTSWVGHQIWGFAEIEGVRKHVRRVHFTGPKGEEITARLVYDYHPTPLLNRSINRGRLSLHLNLENIFLRITRPFTSPWLLLLLCAGYIVSFAFFTRAQYYLTPSASLISCTATYWLANDQCGLNGQSCIPTNTSAFDFRCPAQCKDVTLANPRTIGAGQLDHVPLIVGGGDGNKTYRGDSFICAAAVQAGIIDDHKGGCGTLQLVSNFTDFLPLSSNGLTSIGFPSVFPVSFQLDPNESLSHCTDMRNAGLAFNILALFALFLILRPKPIILFWSLVCVGFWHVTIFSQPQDFPPPLDVAFSIFLPVLFISYGLWRLAFRFVLPAFSKAPIERAVWYIGPFWVGVLWNIVTAHIPLDRLTSSDIKGRNGALTVVIIGSIVVLIVIVNQLRIARKTGWLPHYFGWYVVGGLTALVLSQLPGLQLRLHHYIFGIVLMPATAFPTRASAVCQAFLLGLFLNGAAAFGLDSILQTAADLRRDAPLGSDLPSFMTNATNYNSSIPFLNQTIFWNAITDTDDGWDGFALLVDDVERYTGAALNFSLAALAEGIPHFFRLALQSQGVSGDFTKAATLWPNGTWVDPLPGPS</sequence>
<keyword evidence="1" id="KW-0472">Membrane</keyword>
<feature type="domain" description="LCCL" evidence="2">
    <location>
        <begin position="313"/>
        <end position="363"/>
    </location>
</feature>
<feature type="transmembrane region" description="Helical" evidence="1">
    <location>
        <begin position="412"/>
        <end position="428"/>
    </location>
</feature>
<dbReference type="InterPro" id="IPR004043">
    <property type="entry name" value="LCCL"/>
</dbReference>
<evidence type="ECO:0000259" key="2">
    <source>
        <dbReference type="PROSITE" id="PS50820"/>
    </source>
</evidence>
<dbReference type="Pfam" id="PF03815">
    <property type="entry name" value="LCCL"/>
    <property type="match status" value="1"/>
</dbReference>
<feature type="transmembrane region" description="Helical" evidence="1">
    <location>
        <begin position="542"/>
        <end position="559"/>
    </location>
</feature>
<dbReference type="PANTHER" id="PTHR31331:SF1">
    <property type="entry name" value="CYSTEINE RICH SECRETORY PROTEIN LCCL DOMAIN CONTAINING 2"/>
    <property type="match status" value="1"/>
</dbReference>
<dbReference type="Gene3D" id="2.170.130.20">
    <property type="entry name" value="LCCL-like domain"/>
    <property type="match status" value="1"/>
</dbReference>
<evidence type="ECO:0000313" key="4">
    <source>
        <dbReference type="Proteomes" id="UP000294933"/>
    </source>
</evidence>
<dbReference type="PROSITE" id="PS50820">
    <property type="entry name" value="LCCL"/>
    <property type="match status" value="1"/>
</dbReference>
<feature type="transmembrane region" description="Helical" evidence="1">
    <location>
        <begin position="390"/>
        <end position="406"/>
    </location>
</feature>
<evidence type="ECO:0000256" key="1">
    <source>
        <dbReference type="SAM" id="Phobius"/>
    </source>
</evidence>
<dbReference type="InterPro" id="IPR036609">
    <property type="entry name" value="LCCL_sf"/>
</dbReference>
<proteinExistence type="predicted"/>
<feature type="transmembrane region" description="Helical" evidence="1">
    <location>
        <begin position="509"/>
        <end position="530"/>
    </location>
</feature>
<dbReference type="EMBL" id="ML170157">
    <property type="protein sequence ID" value="TDL28594.1"/>
    <property type="molecule type" value="Genomic_DNA"/>
</dbReference>
<accession>A0A4Y7QLR5</accession>
<keyword evidence="1" id="KW-0812">Transmembrane</keyword>
<dbReference type="OrthoDB" id="441660at2759"/>
<reference evidence="3 4" key="1">
    <citation type="submission" date="2018-06" db="EMBL/GenBank/DDBJ databases">
        <title>A transcriptomic atlas of mushroom development highlights an independent origin of complex multicellularity.</title>
        <authorList>
            <consortium name="DOE Joint Genome Institute"/>
            <person name="Krizsan K."/>
            <person name="Almasi E."/>
            <person name="Merenyi Z."/>
            <person name="Sahu N."/>
            <person name="Viragh M."/>
            <person name="Koszo T."/>
            <person name="Mondo S."/>
            <person name="Kiss B."/>
            <person name="Balint B."/>
            <person name="Kues U."/>
            <person name="Barry K."/>
            <person name="Hegedus J.C."/>
            <person name="Henrissat B."/>
            <person name="Johnson J."/>
            <person name="Lipzen A."/>
            <person name="Ohm R."/>
            <person name="Nagy I."/>
            <person name="Pangilinan J."/>
            <person name="Yan J."/>
            <person name="Xiong Y."/>
            <person name="Grigoriev I.V."/>
            <person name="Hibbett D.S."/>
            <person name="Nagy L.G."/>
        </authorList>
    </citation>
    <scope>NUCLEOTIDE SEQUENCE [LARGE SCALE GENOMIC DNA]</scope>
    <source>
        <strain evidence="3 4">SZMC22713</strain>
    </source>
</reference>
<dbReference type="InterPro" id="IPR051957">
    <property type="entry name" value="CRISP-LCCL_domain"/>
</dbReference>
<dbReference type="VEuPathDB" id="FungiDB:BD410DRAFT_811687"/>
<feature type="transmembrane region" description="Helical" evidence="1">
    <location>
        <begin position="440"/>
        <end position="456"/>
    </location>
</feature>
<evidence type="ECO:0000313" key="3">
    <source>
        <dbReference type="EMBL" id="TDL28594.1"/>
    </source>
</evidence>
<feature type="transmembrane region" description="Helical" evidence="1">
    <location>
        <begin position="217"/>
        <end position="235"/>
    </location>
</feature>
<gene>
    <name evidence="3" type="ORF">BD410DRAFT_811687</name>
</gene>
<feature type="transmembrane region" description="Helical" evidence="1">
    <location>
        <begin position="476"/>
        <end position="497"/>
    </location>
</feature>
<dbReference type="Proteomes" id="UP000294933">
    <property type="component" value="Unassembled WGS sequence"/>
</dbReference>
<keyword evidence="1" id="KW-1133">Transmembrane helix</keyword>